<dbReference type="OrthoDB" id="1792985at2"/>
<evidence type="ECO:0000256" key="2">
    <source>
        <dbReference type="ARBA" id="ARBA00009149"/>
    </source>
</evidence>
<dbReference type="PANTHER" id="PTHR37533">
    <property type="entry name" value="FLAGELLAR HOOK-LENGTH CONTROL PROTEIN"/>
    <property type="match status" value="1"/>
</dbReference>
<dbReference type="Pfam" id="PF02120">
    <property type="entry name" value="Flg_hook"/>
    <property type="match status" value="1"/>
</dbReference>
<feature type="domain" description="Flagellar hook-length control protein-like C-terminal" evidence="5">
    <location>
        <begin position="298"/>
        <end position="379"/>
    </location>
</feature>
<dbReference type="Proteomes" id="UP000053038">
    <property type="component" value="Unassembled WGS sequence"/>
</dbReference>
<name>A0A7V8IKB6_9GAMM</name>
<keyword evidence="7" id="KW-1185">Reference proteome</keyword>
<dbReference type="CDD" id="cd17470">
    <property type="entry name" value="T3SS_Flik_C"/>
    <property type="match status" value="1"/>
</dbReference>
<feature type="region of interest" description="Disordered" evidence="4">
    <location>
        <begin position="235"/>
        <end position="254"/>
    </location>
</feature>
<dbReference type="GO" id="GO:0044780">
    <property type="term" value="P:bacterial-type flagellum assembly"/>
    <property type="evidence" value="ECO:0007669"/>
    <property type="project" value="InterPro"/>
</dbReference>
<protein>
    <submittedName>
        <fullName evidence="6">Flagellar hook-length control protein</fullName>
    </submittedName>
</protein>
<dbReference type="Gene3D" id="3.30.750.140">
    <property type="match status" value="1"/>
</dbReference>
<evidence type="ECO:0000259" key="5">
    <source>
        <dbReference type="Pfam" id="PF02120"/>
    </source>
</evidence>
<keyword evidence="6" id="KW-0282">Flagellum</keyword>
<dbReference type="AlphaFoldDB" id="A0A7V8IKB6"/>
<dbReference type="PANTHER" id="PTHR37533:SF2">
    <property type="entry name" value="FLAGELLAR HOOK-LENGTH CONTROL PROTEIN"/>
    <property type="match status" value="1"/>
</dbReference>
<dbReference type="EMBL" id="JSXC01000017">
    <property type="protein sequence ID" value="KHN53599.1"/>
    <property type="molecule type" value="Genomic_DNA"/>
</dbReference>
<keyword evidence="6" id="KW-0966">Cell projection</keyword>
<dbReference type="InterPro" id="IPR021136">
    <property type="entry name" value="Flagellar_hook_control-like_C"/>
</dbReference>
<reference evidence="6 7" key="1">
    <citation type="submission" date="2014-10" db="EMBL/GenBank/DDBJ databases">
        <title>Genome sequence of Pectobacterium carotovorum M022.</title>
        <authorList>
            <person name="Chan K.-G."/>
            <person name="Tan W.-S."/>
        </authorList>
    </citation>
    <scope>NUCLEOTIDE SEQUENCE [LARGE SCALE GENOMIC DNA]</scope>
    <source>
        <strain evidence="6 7">M022</strain>
    </source>
</reference>
<dbReference type="RefSeq" id="WP_039347479.1">
    <property type="nucleotide sequence ID" value="NZ_JSXC01000017.1"/>
</dbReference>
<evidence type="ECO:0000256" key="1">
    <source>
        <dbReference type="ARBA" id="ARBA00003944"/>
    </source>
</evidence>
<dbReference type="InterPro" id="IPR038610">
    <property type="entry name" value="FliK-like_C_sf"/>
</dbReference>
<comment type="function">
    <text evidence="1">Controls the length of the flagellar hook.</text>
</comment>
<feature type="compositionally biased region" description="Low complexity" evidence="4">
    <location>
        <begin position="376"/>
        <end position="400"/>
    </location>
</feature>
<keyword evidence="6" id="KW-0969">Cilium</keyword>
<dbReference type="InterPro" id="IPR052563">
    <property type="entry name" value="FliK"/>
</dbReference>
<evidence type="ECO:0000256" key="4">
    <source>
        <dbReference type="SAM" id="MobiDB-lite"/>
    </source>
</evidence>
<evidence type="ECO:0000313" key="6">
    <source>
        <dbReference type="EMBL" id="KHN53599.1"/>
    </source>
</evidence>
<dbReference type="GO" id="GO:0009424">
    <property type="term" value="C:bacterial-type flagellum hook"/>
    <property type="evidence" value="ECO:0007669"/>
    <property type="project" value="InterPro"/>
</dbReference>
<keyword evidence="3" id="KW-1005">Bacterial flagellum biogenesis</keyword>
<sequence>MNLSALPIATTAGDTSSSSASLLTQGELPKDFVDLLSKRIAQAVDTSGKKALDKVDEEALLNALGKDNASLSREDLTALLSSFSSLTGTTITAGKQSPEITEQVKLKSQGEKDATDTTQDNVMAMQALLAMLQTTQLPTQPAADNIAETAVTTGLTIPGFIDAKRQNVSPTAGVNHSDENAKNILAKLLDTSVIADKDAGISRDLHHADKQASSTTSESADEAAKFALMTPASLAGDRNAPESASAVNNGVSQTTPPVAQAMHVQPPAVGTTTPAPQAANAQLNAPFGSPQWQDALGQQIVMFSRNGQQTAELRLNPQELGALHISLKIDDNQAQIHLASASSQVRSALEAALPHLRNAMAESGINLGQSSVGSDSSAWQQQMASNNNNSNNHGSSYQQQFGHSADSTSELLNVPEQLRSMASSVNGVDIFA</sequence>
<dbReference type="PRINTS" id="PR01007">
    <property type="entry name" value="FLGHOOKFLIK"/>
</dbReference>
<gene>
    <name evidence="6" type="ORF">OI69_06195</name>
</gene>
<accession>A0A7V8IKB6</accession>
<comment type="similarity">
    <text evidence="2">Belongs to the FliK family.</text>
</comment>
<feature type="compositionally biased region" description="Polar residues" evidence="4">
    <location>
        <begin position="245"/>
        <end position="254"/>
    </location>
</feature>
<organism evidence="6 7">
    <name type="scientific">Pectobacterium fontis</name>
    <dbReference type="NCBI Taxonomy" id="2558042"/>
    <lineage>
        <taxon>Bacteria</taxon>
        <taxon>Pseudomonadati</taxon>
        <taxon>Pseudomonadota</taxon>
        <taxon>Gammaproteobacteria</taxon>
        <taxon>Enterobacterales</taxon>
        <taxon>Pectobacteriaceae</taxon>
        <taxon>Pectobacterium</taxon>
    </lineage>
</organism>
<evidence type="ECO:0000313" key="7">
    <source>
        <dbReference type="Proteomes" id="UP000053038"/>
    </source>
</evidence>
<feature type="region of interest" description="Disordered" evidence="4">
    <location>
        <begin position="370"/>
        <end position="405"/>
    </location>
</feature>
<evidence type="ECO:0000256" key="3">
    <source>
        <dbReference type="ARBA" id="ARBA00022795"/>
    </source>
</evidence>
<dbReference type="InterPro" id="IPR001635">
    <property type="entry name" value="Flag_hook_Flik"/>
</dbReference>
<proteinExistence type="inferred from homology"/>
<comment type="caution">
    <text evidence="6">The sequence shown here is derived from an EMBL/GenBank/DDBJ whole genome shotgun (WGS) entry which is preliminary data.</text>
</comment>